<reference evidence="2 3" key="1">
    <citation type="submission" date="2024-01" db="EMBL/GenBank/DDBJ databases">
        <title>The genome of the rayed Mediterranean limpet Patella caerulea (Linnaeus, 1758).</title>
        <authorList>
            <person name="Anh-Thu Weber A."/>
            <person name="Halstead-Nussloch G."/>
        </authorList>
    </citation>
    <scope>NUCLEOTIDE SEQUENCE [LARGE SCALE GENOMIC DNA]</scope>
    <source>
        <strain evidence="2">AATW-2023a</strain>
        <tissue evidence="2">Whole specimen</tissue>
    </source>
</reference>
<sequence length="360" mass="40310">MWSRIFSALFVASAIGVILAQQQQMSQCRTTFINSLYKCVSNSSMEVTSFLWLVTNQTSGSAPANMEQFKQTACSKQTEVTQCGIDFMRQIMNSTLCNPANQQDERPAIDTNFRSIFGQLDMICAHPCRATLVSDLRKCYTVAELDPELFLSNATMGRGAVIGTTEKDVSQYCGHKDALTKCMKEKRDACPEAPVILRAIGLDIESMDTGVNILCSHPDVYLKGIDCFEEPTTGVEKCQQDQNQMMINLMMTAQQTEMKEDVFFENFCKIRVKHVDCDLKQWALKKHTSCTDVVIGLRTEMECGLLPAQCMDLEKDRLTVVCHLDAFKRNNRKDSGSSTINMSVCLTAAFVLLSQLLKSH</sequence>
<feature type="chain" id="PRO_5042880954" evidence="1">
    <location>
        <begin position="21"/>
        <end position="360"/>
    </location>
</feature>
<name>A0AAN8PPX4_PATCE</name>
<evidence type="ECO:0000313" key="3">
    <source>
        <dbReference type="Proteomes" id="UP001347796"/>
    </source>
</evidence>
<organism evidence="2 3">
    <name type="scientific">Patella caerulea</name>
    <name type="common">Rayed Mediterranean limpet</name>
    <dbReference type="NCBI Taxonomy" id="87958"/>
    <lineage>
        <taxon>Eukaryota</taxon>
        <taxon>Metazoa</taxon>
        <taxon>Spiralia</taxon>
        <taxon>Lophotrochozoa</taxon>
        <taxon>Mollusca</taxon>
        <taxon>Gastropoda</taxon>
        <taxon>Patellogastropoda</taxon>
        <taxon>Patelloidea</taxon>
        <taxon>Patellidae</taxon>
        <taxon>Patella</taxon>
    </lineage>
</organism>
<dbReference type="EMBL" id="JAZGQO010000010">
    <property type="protein sequence ID" value="KAK6175586.1"/>
    <property type="molecule type" value="Genomic_DNA"/>
</dbReference>
<feature type="signal peptide" evidence="1">
    <location>
        <begin position="1"/>
        <end position="20"/>
    </location>
</feature>
<comment type="caution">
    <text evidence="2">The sequence shown here is derived from an EMBL/GenBank/DDBJ whole genome shotgun (WGS) entry which is preliminary data.</text>
</comment>
<accession>A0AAN8PPX4</accession>
<evidence type="ECO:0000313" key="2">
    <source>
        <dbReference type="EMBL" id="KAK6175586.1"/>
    </source>
</evidence>
<keyword evidence="3" id="KW-1185">Reference proteome</keyword>
<keyword evidence="1" id="KW-0732">Signal</keyword>
<evidence type="ECO:0000256" key="1">
    <source>
        <dbReference type="SAM" id="SignalP"/>
    </source>
</evidence>
<gene>
    <name evidence="2" type="ORF">SNE40_014016</name>
</gene>
<dbReference type="AlphaFoldDB" id="A0AAN8PPX4"/>
<dbReference type="Proteomes" id="UP001347796">
    <property type="component" value="Unassembled WGS sequence"/>
</dbReference>
<proteinExistence type="predicted"/>
<protein>
    <submittedName>
        <fullName evidence="2">Uncharacterized protein</fullName>
    </submittedName>
</protein>